<dbReference type="GO" id="GO:0005509">
    <property type="term" value="F:calcium ion binding"/>
    <property type="evidence" value="ECO:0007669"/>
    <property type="project" value="InterPro"/>
</dbReference>
<comment type="caution">
    <text evidence="6">The sequence shown here is derived from an EMBL/GenBank/DDBJ whole genome shotgun (WGS) entry which is preliminary data.</text>
</comment>
<gene>
    <name evidence="6" type="ORF">SteCoe_29101</name>
</gene>
<feature type="compositionally biased region" description="Polar residues" evidence="4">
    <location>
        <begin position="158"/>
        <end position="170"/>
    </location>
</feature>
<evidence type="ECO:0000313" key="6">
    <source>
        <dbReference type="EMBL" id="OMJ72447.1"/>
    </source>
</evidence>
<dbReference type="EMBL" id="MPUH01000900">
    <property type="protein sequence ID" value="OMJ72447.1"/>
    <property type="molecule type" value="Genomic_DNA"/>
</dbReference>
<sequence>MAQSSEVWNALGLQISRAMKSRMGISVPGLGQFGYTSNEIPVFIPVSTLDLTPCLYEQGNFKSFSGTISTHSVLNMPKFASDLKTPQNNAKELLETAIVQFKDKTKTDCRHDFPSVGTMWIKNKSIAIAWANFSSTVVVTDEAASWLNTNLGIDLSSKSIESRPRTSSGGSIKKPLPTSHRNLLNSVRPQSVQSEVSIPQVLHSRSTGNFRSLKSLEQIANNIPKIMLTCQSRDQTSRGILPYPEFLEIMSSLDPSISDAELKKIVMITNSGTAGIVRYKLFLENISKQSNPKISSKDSIYSDRTELYSVNSLIPIAKLIWEKKIVLTEMSQSTGMRPRLEIQPSELLAVLKKSGVFINIHQLKALLREGQGCSVLELLKIAKNLGSNNEQSFNVEMTTRPYTGLVSDNTLDKVRNYLTSYNLSQIFKAAARSHLLHVDDFVNYLSEHSCGRLKSLEIQQAFFRVTKDIENIDETDFCRGFAKYESPRQILERGLKLLRSWLRHEKLSTEQGFDYLLQVAKASQYINYESWVNIMSSFDFNLYEASILFDNIDTKQDKMIDLSEWLNKVYEEEGPLQSFKDTVLKYKIDKEDLLIKLNAQSKQRLTVEEMSEALRRMDPTLTLTNAVNMARSAAGGKGYIDVQGFLAQLSQQPEEFQGNWKEQILRKIQNKIKGDVPSLRRILEEADEKNTGKLPLVKFQECIYKAGLGLDSIEIERLGRVLDRKNNLKVDYNMFLDNLEGPFLPPQDPLKTTASRLQVFLKQNELTANQLLKKLGTRVGVQKFADFLMRKVQKKFPQELIDEVADKFDVNKDGFVDINDLMAILSSKSYLDISTGNTFPTRPLSPNKAKDIIKEIKHALIQQKVNFLDAFNILDTDGLGVLSAKQFSDGLAKFIELSEPVKHGLFAIMDKLGTGLLTLEGFLSAIKDNDIEPKPHKDSWNWENETIEKIRRWIRNENISVENAFRAFDVDFDGVISKEDLKIGLMTVLKLQTKECPSSKMDRLYKLMDTFKRNSIQLSDFKLLFEENSNPDWKKSAKQQLGLYLSRNYPNIKIAFEVVSELTGKIKLEQFIKWVESNQVLRGFNLTQQLLEKLFADLDPHRKAYITENDWEHAFENINYNDQCIKEIKDAIRSNFVDIRSAFEYFTSFHKPQPSSNIVLEDFQQGISALVPKRFTANEVQVFWNNLWTSPFIDFASFSKEFHDIKFMSTFSQSSKRPSNHSTPISFMSYNSTSPSDPLKRLQSLIKASPNNIEEVFKNMDIDQSGKLSSMEFRKALRKLSLGLSARDIDLVMSRIDTNNDGQIDWQEFQKNFKSSETEKYTNGVAQGRIQKMRQNMNAYMLSPKDAFLQFDPNRVGTLDFSHFTQLINRLCELSGEPVPAFTVLKDLYDIIDIRKDGIIDMREWLNTFKGEIRLLEDSKEFDEIIRIISRNRKLLLITFEAMGKNGRVGINQAKDILASVMRGIKISDDMWNKIVGVAIRDGMIDFRFMLEIYKDRALMKQWHPRPVS</sequence>
<feature type="domain" description="EF-hand" evidence="5">
    <location>
        <begin position="796"/>
        <end position="831"/>
    </location>
</feature>
<dbReference type="InterPro" id="IPR002048">
    <property type="entry name" value="EF_hand_dom"/>
</dbReference>
<keyword evidence="3" id="KW-0106">Calcium</keyword>
<dbReference type="CDD" id="cd00051">
    <property type="entry name" value="EFh"/>
    <property type="match status" value="1"/>
</dbReference>
<organism evidence="6 7">
    <name type="scientific">Stentor coeruleus</name>
    <dbReference type="NCBI Taxonomy" id="5963"/>
    <lineage>
        <taxon>Eukaryota</taxon>
        <taxon>Sar</taxon>
        <taxon>Alveolata</taxon>
        <taxon>Ciliophora</taxon>
        <taxon>Postciliodesmatophora</taxon>
        <taxon>Heterotrichea</taxon>
        <taxon>Heterotrichida</taxon>
        <taxon>Stentoridae</taxon>
        <taxon>Stentor</taxon>
    </lineage>
</organism>
<feature type="domain" description="EF-hand" evidence="5">
    <location>
        <begin position="956"/>
        <end position="991"/>
    </location>
</feature>
<dbReference type="Gene3D" id="1.10.238.10">
    <property type="entry name" value="EF-hand"/>
    <property type="match status" value="6"/>
</dbReference>
<feature type="domain" description="EF-hand" evidence="5">
    <location>
        <begin position="862"/>
        <end position="897"/>
    </location>
</feature>
<dbReference type="SMART" id="SM00054">
    <property type="entry name" value="EFh"/>
    <property type="match status" value="7"/>
</dbReference>
<dbReference type="Pfam" id="PF13202">
    <property type="entry name" value="EF-hand_5"/>
    <property type="match status" value="2"/>
</dbReference>
<evidence type="ECO:0000256" key="4">
    <source>
        <dbReference type="SAM" id="MobiDB-lite"/>
    </source>
</evidence>
<dbReference type="PROSITE" id="PS00018">
    <property type="entry name" value="EF_HAND_1"/>
    <property type="match status" value="3"/>
</dbReference>
<dbReference type="Proteomes" id="UP000187209">
    <property type="component" value="Unassembled WGS sequence"/>
</dbReference>
<dbReference type="PROSITE" id="PS50222">
    <property type="entry name" value="EF_HAND_2"/>
    <property type="match status" value="5"/>
</dbReference>
<evidence type="ECO:0000313" key="7">
    <source>
        <dbReference type="Proteomes" id="UP000187209"/>
    </source>
</evidence>
<keyword evidence="2" id="KW-0677">Repeat</keyword>
<keyword evidence="7" id="KW-1185">Reference proteome</keyword>
<proteinExistence type="predicted"/>
<accession>A0A1R2B6R2</accession>
<reference evidence="6 7" key="1">
    <citation type="submission" date="2016-11" db="EMBL/GenBank/DDBJ databases">
        <title>The macronuclear genome of Stentor coeruleus: a giant cell with tiny introns.</title>
        <authorList>
            <person name="Slabodnick M."/>
            <person name="Ruby J.G."/>
            <person name="Reiff S.B."/>
            <person name="Swart E.C."/>
            <person name="Gosai S."/>
            <person name="Prabakaran S."/>
            <person name="Witkowska E."/>
            <person name="Larue G.E."/>
            <person name="Fisher S."/>
            <person name="Freeman R.M."/>
            <person name="Gunawardena J."/>
            <person name="Chu W."/>
            <person name="Stover N.A."/>
            <person name="Gregory B.D."/>
            <person name="Nowacki M."/>
            <person name="Derisi J."/>
            <person name="Roy S.W."/>
            <person name="Marshall W.F."/>
            <person name="Sood P."/>
        </authorList>
    </citation>
    <scope>NUCLEOTIDE SEQUENCE [LARGE SCALE GENOMIC DNA]</scope>
    <source>
        <strain evidence="6">WM001</strain>
    </source>
</reference>
<evidence type="ECO:0000256" key="2">
    <source>
        <dbReference type="ARBA" id="ARBA00022737"/>
    </source>
</evidence>
<dbReference type="PANTHER" id="PTHR34524">
    <property type="entry name" value="CALCYPHOSIN"/>
    <property type="match status" value="1"/>
</dbReference>
<dbReference type="InterPro" id="IPR051581">
    <property type="entry name" value="Ca-bind"/>
</dbReference>
<name>A0A1R2B6R2_9CILI</name>
<dbReference type="InterPro" id="IPR011992">
    <property type="entry name" value="EF-hand-dom_pair"/>
</dbReference>
<dbReference type="PANTHER" id="PTHR34524:SF6">
    <property type="entry name" value="CALCYPHOSINE LIKE"/>
    <property type="match status" value="1"/>
</dbReference>
<feature type="domain" description="EF-hand" evidence="5">
    <location>
        <begin position="1284"/>
        <end position="1319"/>
    </location>
</feature>
<dbReference type="SUPFAM" id="SSF47473">
    <property type="entry name" value="EF-hand"/>
    <property type="match status" value="4"/>
</dbReference>
<protein>
    <recommendedName>
        <fullName evidence="5">EF-hand domain-containing protein</fullName>
    </recommendedName>
</protein>
<feature type="region of interest" description="Disordered" evidence="4">
    <location>
        <begin position="158"/>
        <end position="180"/>
    </location>
</feature>
<evidence type="ECO:0000259" key="5">
    <source>
        <dbReference type="PROSITE" id="PS50222"/>
    </source>
</evidence>
<evidence type="ECO:0000256" key="1">
    <source>
        <dbReference type="ARBA" id="ARBA00022723"/>
    </source>
</evidence>
<dbReference type="Pfam" id="PF13499">
    <property type="entry name" value="EF-hand_7"/>
    <property type="match status" value="1"/>
</dbReference>
<feature type="domain" description="EF-hand" evidence="5">
    <location>
        <begin position="1248"/>
        <end position="1283"/>
    </location>
</feature>
<keyword evidence="1" id="KW-0479">Metal-binding</keyword>
<evidence type="ECO:0000256" key="3">
    <source>
        <dbReference type="ARBA" id="ARBA00022837"/>
    </source>
</evidence>
<dbReference type="OrthoDB" id="285291at2759"/>
<dbReference type="InterPro" id="IPR018247">
    <property type="entry name" value="EF_Hand_1_Ca_BS"/>
</dbReference>